<dbReference type="EMBL" id="JACJUU010000004">
    <property type="protein sequence ID" value="MBC2769804.1"/>
    <property type="molecule type" value="Genomic_DNA"/>
</dbReference>
<accession>A0A842HPL4</accession>
<evidence type="ECO:0000313" key="5">
    <source>
        <dbReference type="Proteomes" id="UP000545386"/>
    </source>
</evidence>
<dbReference type="InterPro" id="IPR037165">
    <property type="entry name" value="AldOxase/xan_DH_Mopterin-bd_sf"/>
</dbReference>
<dbReference type="SUPFAM" id="SSF56003">
    <property type="entry name" value="Molybdenum cofactor-binding domain"/>
    <property type="match status" value="1"/>
</dbReference>
<evidence type="ECO:0000259" key="1">
    <source>
        <dbReference type="Pfam" id="PF02738"/>
    </source>
</evidence>
<dbReference type="InterPro" id="IPR046867">
    <property type="entry name" value="AldOxase/xan_DH_MoCoBD2"/>
</dbReference>
<feature type="domain" description="Aldehyde oxidase/xanthine dehydrogenase first molybdopterin binding" evidence="1">
    <location>
        <begin position="24"/>
        <end position="200"/>
    </location>
</feature>
<evidence type="ECO:0000259" key="3">
    <source>
        <dbReference type="Pfam" id="PF20256"/>
    </source>
</evidence>
<dbReference type="PANTHER" id="PTHR11908:SF157">
    <property type="entry name" value="XANTHINE DEHYDROGENASE SUBUNIT D-RELATED"/>
    <property type="match status" value="1"/>
</dbReference>
<dbReference type="InterPro" id="IPR008274">
    <property type="entry name" value="AldOxase/xan_DH_MoCoBD1"/>
</dbReference>
<gene>
    <name evidence="4" type="ORF">GTU67_07745</name>
</gene>
<feature type="domain" description="Aldehyde oxidase/xanthine dehydrogenase second molybdopterin binding" evidence="3">
    <location>
        <begin position="225"/>
        <end position="393"/>
    </location>
</feature>
<comment type="caution">
    <text evidence="4">The sequence shown here is derived from an EMBL/GenBank/DDBJ whole genome shotgun (WGS) entry which is preliminary data.</text>
</comment>
<dbReference type="Pfam" id="PF02738">
    <property type="entry name" value="MoCoBD_1"/>
    <property type="match status" value="1"/>
</dbReference>
<organism evidence="4 5">
    <name type="scientific">Pusillimonas minor</name>
    <dbReference type="NCBI Taxonomy" id="2697024"/>
    <lineage>
        <taxon>Bacteria</taxon>
        <taxon>Pseudomonadati</taxon>
        <taxon>Pseudomonadota</taxon>
        <taxon>Betaproteobacteria</taxon>
        <taxon>Burkholderiales</taxon>
        <taxon>Alcaligenaceae</taxon>
        <taxon>Pusillimonas</taxon>
    </lineage>
</organism>
<dbReference type="Gene3D" id="3.30.390.50">
    <property type="entry name" value="CO dehydrogenase flavoprotein, C-terminal domain"/>
    <property type="match status" value="1"/>
</dbReference>
<keyword evidence="5" id="KW-1185">Reference proteome</keyword>
<dbReference type="RefSeq" id="WP_185779573.1">
    <property type="nucleotide sequence ID" value="NZ_JACJUU010000004.1"/>
</dbReference>
<dbReference type="InterPro" id="IPR016208">
    <property type="entry name" value="Ald_Oxase/xanthine_DH-like"/>
</dbReference>
<protein>
    <submittedName>
        <fullName evidence="4">Molybdopterin-dependent oxidoreductase</fullName>
    </submittedName>
</protein>
<proteinExistence type="predicted"/>
<dbReference type="Gene3D" id="3.30.365.10">
    <property type="entry name" value="Aldehyde oxidase/xanthine dehydrogenase, molybdopterin binding domain"/>
    <property type="match status" value="3"/>
</dbReference>
<dbReference type="GO" id="GO:0005506">
    <property type="term" value="F:iron ion binding"/>
    <property type="evidence" value="ECO:0007669"/>
    <property type="project" value="InterPro"/>
</dbReference>
<dbReference type="Pfam" id="PF20256">
    <property type="entry name" value="MoCoBD_2"/>
    <property type="match status" value="1"/>
</dbReference>
<dbReference type="Proteomes" id="UP000545386">
    <property type="component" value="Unassembled WGS sequence"/>
</dbReference>
<feature type="domain" description="CO dehydrogenase flavoprotein C-terminal" evidence="2">
    <location>
        <begin position="399"/>
        <end position="445"/>
    </location>
</feature>
<evidence type="ECO:0000259" key="2">
    <source>
        <dbReference type="Pfam" id="PF03450"/>
    </source>
</evidence>
<dbReference type="PANTHER" id="PTHR11908">
    <property type="entry name" value="XANTHINE DEHYDROGENASE"/>
    <property type="match status" value="1"/>
</dbReference>
<dbReference type="GO" id="GO:0016491">
    <property type="term" value="F:oxidoreductase activity"/>
    <property type="evidence" value="ECO:0007669"/>
    <property type="project" value="InterPro"/>
</dbReference>
<name>A0A842HPL4_9BURK</name>
<reference evidence="4 5" key="1">
    <citation type="submission" date="2020-08" db="EMBL/GenBank/DDBJ databases">
        <title>Paraeoetvoesia sp. YC-7-48 draft genome sequence.</title>
        <authorList>
            <person name="Yao L."/>
        </authorList>
    </citation>
    <scope>NUCLEOTIDE SEQUENCE [LARGE SCALE GENOMIC DNA]</scope>
    <source>
        <strain evidence="5">YC-7-48</strain>
    </source>
</reference>
<sequence length="452" mass="48103">MPFAYRPPAQFFGKARGRRRAAAPKPAASRLAEALDVPHSQIRFIQTMTGGAFGGKAVEDANTPIAALLAIKSGKPVRLANNRLEDFLAAPSSIPATVWLRMGLSKDGLIVAKDSMIIGDNGAYTGLAGHVIHVTSMRSDNMHRLENVRARGKLVYTNKIPSGAFRGFGGQQMAFPLNSHLAMLAEMVGMDPLEVQLRNAIKTGETSVHGWHMGSCGLSDCLTQATQGIGWAEKRKAPKNKSPIKRGTGVGAGIHVSANRQLGNWDGSTAIVKMNEDGRVTLITPECDMGQGAATVLSQICAHELNIPISHVTVPQPDTDSTPFGIGTVASRVTIIAGNAVRLAAIKAREQLFEVAVEKLASAPDTLEIHDGMIRVKTDTSRAVSLPDAVRLHLFRVGGQTITPALAAEAADVAVQNITPISDSRGSAEYRADMARVIIRHALLDLFGLTSQ</sequence>
<dbReference type="AlphaFoldDB" id="A0A842HPL4"/>
<evidence type="ECO:0000313" key="4">
    <source>
        <dbReference type="EMBL" id="MBC2769804.1"/>
    </source>
</evidence>
<dbReference type="Pfam" id="PF03450">
    <property type="entry name" value="CO_deh_flav_C"/>
    <property type="match status" value="1"/>
</dbReference>
<dbReference type="InterPro" id="IPR005107">
    <property type="entry name" value="CO_DH_flav_C"/>
</dbReference>